<evidence type="ECO:0000256" key="3">
    <source>
        <dbReference type="ARBA" id="ARBA00022448"/>
    </source>
</evidence>
<feature type="repeat" description="Solcar" evidence="10">
    <location>
        <begin position="167"/>
        <end position="255"/>
    </location>
</feature>
<sequence>MTEPASVKTALKSASFSTFVYSLCLAPFDVVKNTQISSVSKISPIQTAKILVKQTGVLTLWRGIMASSMSTFTSNVVYYPCYEFMKPKFQSVSENWGCGFAALTSRFIAVIITLPVERLRTSLQGTGQGKFKITFNGLRVTLYRDMIFSFTYFSLYENSYKYLKDEYPLMARSYSSFFSSFIAAVITHPFDVIKTKIQTRYCCFSDYDKNTLKALSSIYKEDGLRSLFIGAQPRISKIAIGLVIYMNLYETFKKL</sequence>
<keyword evidence="9 10" id="KW-0472">Membrane</keyword>
<organism evidence="12 13">
    <name type="scientific">Stentor coeruleus</name>
    <dbReference type="NCBI Taxonomy" id="5963"/>
    <lineage>
        <taxon>Eukaryota</taxon>
        <taxon>Sar</taxon>
        <taxon>Alveolata</taxon>
        <taxon>Ciliophora</taxon>
        <taxon>Postciliodesmatophora</taxon>
        <taxon>Heterotrichea</taxon>
        <taxon>Heterotrichida</taxon>
        <taxon>Stentoridae</taxon>
        <taxon>Stentor</taxon>
    </lineage>
</organism>
<dbReference type="InterPro" id="IPR023395">
    <property type="entry name" value="MCP_dom_sf"/>
</dbReference>
<evidence type="ECO:0000256" key="1">
    <source>
        <dbReference type="ARBA" id="ARBA00004448"/>
    </source>
</evidence>
<evidence type="ECO:0000256" key="8">
    <source>
        <dbReference type="ARBA" id="ARBA00023128"/>
    </source>
</evidence>
<evidence type="ECO:0000256" key="10">
    <source>
        <dbReference type="PROSITE-ProRule" id="PRU00282"/>
    </source>
</evidence>
<keyword evidence="4 10" id="KW-0812">Transmembrane</keyword>
<evidence type="ECO:0008006" key="14">
    <source>
        <dbReference type="Google" id="ProtNLM"/>
    </source>
</evidence>
<name>A0A1R2CKE1_9CILI</name>
<dbReference type="PROSITE" id="PS50920">
    <property type="entry name" value="SOLCAR"/>
    <property type="match status" value="2"/>
</dbReference>
<dbReference type="GO" id="GO:0005743">
    <property type="term" value="C:mitochondrial inner membrane"/>
    <property type="evidence" value="ECO:0007669"/>
    <property type="project" value="UniProtKB-SubCell"/>
</dbReference>
<evidence type="ECO:0000313" key="12">
    <source>
        <dbReference type="EMBL" id="OMJ89482.1"/>
    </source>
</evidence>
<evidence type="ECO:0000256" key="5">
    <source>
        <dbReference type="ARBA" id="ARBA00022737"/>
    </source>
</evidence>
<keyword evidence="13" id="KW-1185">Reference proteome</keyword>
<accession>A0A1R2CKE1</accession>
<evidence type="ECO:0000256" key="6">
    <source>
        <dbReference type="ARBA" id="ARBA00022792"/>
    </source>
</evidence>
<dbReference type="EMBL" id="MPUH01000125">
    <property type="protein sequence ID" value="OMJ89482.1"/>
    <property type="molecule type" value="Genomic_DNA"/>
</dbReference>
<dbReference type="OrthoDB" id="285628at2759"/>
<keyword evidence="6" id="KW-0999">Mitochondrion inner membrane</keyword>
<evidence type="ECO:0000256" key="7">
    <source>
        <dbReference type="ARBA" id="ARBA00022989"/>
    </source>
</evidence>
<dbReference type="InterPro" id="IPR045315">
    <property type="entry name" value="Mtm1-like"/>
</dbReference>
<evidence type="ECO:0000256" key="4">
    <source>
        <dbReference type="ARBA" id="ARBA00022692"/>
    </source>
</evidence>
<dbReference type="AlphaFoldDB" id="A0A1R2CKE1"/>
<keyword evidence="5" id="KW-0677">Repeat</keyword>
<dbReference type="Pfam" id="PF00153">
    <property type="entry name" value="Mito_carr"/>
    <property type="match status" value="2"/>
</dbReference>
<dbReference type="GO" id="GO:1990542">
    <property type="term" value="P:mitochondrial transmembrane transport"/>
    <property type="evidence" value="ECO:0007669"/>
    <property type="project" value="InterPro"/>
</dbReference>
<keyword evidence="7" id="KW-1133">Transmembrane helix</keyword>
<dbReference type="PANTHER" id="PTHR45760:SF2">
    <property type="entry name" value="FI19922P1-RELATED"/>
    <property type="match status" value="1"/>
</dbReference>
<dbReference type="InterPro" id="IPR018108">
    <property type="entry name" value="MCP_transmembrane"/>
</dbReference>
<evidence type="ECO:0000313" key="13">
    <source>
        <dbReference type="Proteomes" id="UP000187209"/>
    </source>
</evidence>
<gene>
    <name evidence="12" type="ORF">SteCoe_8385</name>
</gene>
<keyword evidence="8" id="KW-0496">Mitochondrion</keyword>
<evidence type="ECO:0000256" key="9">
    <source>
        <dbReference type="ARBA" id="ARBA00023136"/>
    </source>
</evidence>
<evidence type="ECO:0000256" key="11">
    <source>
        <dbReference type="RuleBase" id="RU000488"/>
    </source>
</evidence>
<reference evidence="12 13" key="1">
    <citation type="submission" date="2016-11" db="EMBL/GenBank/DDBJ databases">
        <title>The macronuclear genome of Stentor coeruleus: a giant cell with tiny introns.</title>
        <authorList>
            <person name="Slabodnick M."/>
            <person name="Ruby J.G."/>
            <person name="Reiff S.B."/>
            <person name="Swart E.C."/>
            <person name="Gosai S."/>
            <person name="Prabakaran S."/>
            <person name="Witkowska E."/>
            <person name="Larue G.E."/>
            <person name="Fisher S."/>
            <person name="Freeman R.M."/>
            <person name="Gunawardena J."/>
            <person name="Chu W."/>
            <person name="Stover N.A."/>
            <person name="Gregory B.D."/>
            <person name="Nowacki M."/>
            <person name="Derisi J."/>
            <person name="Roy S.W."/>
            <person name="Marshall W.F."/>
            <person name="Sood P."/>
        </authorList>
    </citation>
    <scope>NUCLEOTIDE SEQUENCE [LARGE SCALE GENOMIC DNA]</scope>
    <source>
        <strain evidence="12">WM001</strain>
    </source>
</reference>
<keyword evidence="3 11" id="KW-0813">Transport</keyword>
<comment type="subcellular location">
    <subcellularLocation>
        <location evidence="1">Mitochondrion inner membrane</location>
        <topology evidence="1">Multi-pass membrane protein</topology>
    </subcellularLocation>
</comment>
<dbReference type="SUPFAM" id="SSF103506">
    <property type="entry name" value="Mitochondrial carrier"/>
    <property type="match status" value="1"/>
</dbReference>
<dbReference type="Proteomes" id="UP000187209">
    <property type="component" value="Unassembled WGS sequence"/>
</dbReference>
<dbReference type="Gene3D" id="1.50.40.10">
    <property type="entry name" value="Mitochondrial carrier domain"/>
    <property type="match status" value="2"/>
</dbReference>
<protein>
    <recommendedName>
        <fullName evidence="14">ADP/ATP translocase</fullName>
    </recommendedName>
</protein>
<proteinExistence type="inferred from homology"/>
<dbReference type="PANTHER" id="PTHR45760">
    <property type="entry name" value="FI19922P1-RELATED"/>
    <property type="match status" value="1"/>
</dbReference>
<comment type="similarity">
    <text evidence="2 11">Belongs to the mitochondrial carrier (TC 2.A.29) family.</text>
</comment>
<feature type="repeat" description="Solcar" evidence="10">
    <location>
        <begin position="5"/>
        <end position="88"/>
    </location>
</feature>
<comment type="caution">
    <text evidence="12">The sequence shown here is derived from an EMBL/GenBank/DDBJ whole genome shotgun (WGS) entry which is preliminary data.</text>
</comment>
<evidence type="ECO:0000256" key="2">
    <source>
        <dbReference type="ARBA" id="ARBA00006375"/>
    </source>
</evidence>